<dbReference type="PANTHER" id="PTHR13029">
    <property type="match status" value="1"/>
</dbReference>
<proteinExistence type="predicted"/>
<dbReference type="AlphaFoldDB" id="A0A914N9G6"/>
<dbReference type="GO" id="GO:0045893">
    <property type="term" value="P:positive regulation of DNA-templated transcription"/>
    <property type="evidence" value="ECO:0007669"/>
    <property type="project" value="TreeGrafter"/>
</dbReference>
<evidence type="ECO:0000313" key="2">
    <source>
        <dbReference type="Proteomes" id="UP000887563"/>
    </source>
</evidence>
<dbReference type="GO" id="GO:0005789">
    <property type="term" value="C:endoplasmic reticulum membrane"/>
    <property type="evidence" value="ECO:0007669"/>
    <property type="project" value="TreeGrafter"/>
</dbReference>
<dbReference type="InterPro" id="IPR051577">
    <property type="entry name" value="MRF-like"/>
</dbReference>
<dbReference type="GO" id="GO:0003700">
    <property type="term" value="F:DNA-binding transcription factor activity"/>
    <property type="evidence" value="ECO:0007669"/>
    <property type="project" value="TreeGrafter"/>
</dbReference>
<reference evidence="3" key="1">
    <citation type="submission" date="2022-11" db="UniProtKB">
        <authorList>
            <consortium name="WormBaseParasite"/>
        </authorList>
    </citation>
    <scope>IDENTIFICATION</scope>
</reference>
<sequence>MDNLCIIENQNSASSSNRYIQEQQQQQNNRGGGHKRRRISTNQSSNDSMLLSKSNNLPNIKCEYGTVNNQQQEHQQHQNILHHQQQQQSFEDLEDNNFGGTQRTIKFEPFLRESWATLFDINQQPLPIMPIVVVADKGFNFSPSDNCFVNQKKNHFQITVNIGVNPMIVVVADKGFNFSPSDNCFVNQKKNHFQITVNIGVNPMANANSPQMGNGQQTLQHKFAPHYVRTELHGRVVLLPIVDKKFYLSFCGVKSDMQTYEIPIKQSQTDRKPIDHLPVW</sequence>
<name>A0A914N9G6_MELIC</name>
<dbReference type="GO" id="GO:0016540">
    <property type="term" value="P:protein autoprocessing"/>
    <property type="evidence" value="ECO:0007669"/>
    <property type="project" value="TreeGrafter"/>
</dbReference>
<evidence type="ECO:0000313" key="3">
    <source>
        <dbReference type="WBParaSite" id="Minc3s04722g36878"/>
    </source>
</evidence>
<dbReference type="WBParaSite" id="Minc3s04722g36878">
    <property type="protein sequence ID" value="Minc3s04722g36878"/>
    <property type="gene ID" value="Minc3s04722g36878"/>
</dbReference>
<dbReference type="Proteomes" id="UP000887563">
    <property type="component" value="Unplaced"/>
</dbReference>
<evidence type="ECO:0000256" key="1">
    <source>
        <dbReference type="SAM" id="MobiDB-lite"/>
    </source>
</evidence>
<dbReference type="PANTHER" id="PTHR13029:SF18">
    <property type="entry name" value="MYELIN REGULATORY FACTOR HOMOLOG 1"/>
    <property type="match status" value="1"/>
</dbReference>
<organism evidence="2 3">
    <name type="scientific">Meloidogyne incognita</name>
    <name type="common">Southern root-knot nematode worm</name>
    <name type="synonym">Oxyuris incognita</name>
    <dbReference type="NCBI Taxonomy" id="6306"/>
    <lineage>
        <taxon>Eukaryota</taxon>
        <taxon>Metazoa</taxon>
        <taxon>Ecdysozoa</taxon>
        <taxon>Nematoda</taxon>
        <taxon>Chromadorea</taxon>
        <taxon>Rhabditida</taxon>
        <taxon>Tylenchina</taxon>
        <taxon>Tylenchomorpha</taxon>
        <taxon>Tylenchoidea</taxon>
        <taxon>Meloidogynidae</taxon>
        <taxon>Meloidogyninae</taxon>
        <taxon>Meloidogyne</taxon>
        <taxon>Meloidogyne incognita group</taxon>
    </lineage>
</organism>
<feature type="region of interest" description="Disordered" evidence="1">
    <location>
        <begin position="13"/>
        <end position="52"/>
    </location>
</feature>
<dbReference type="GO" id="GO:0005634">
    <property type="term" value="C:nucleus"/>
    <property type="evidence" value="ECO:0007669"/>
    <property type="project" value="TreeGrafter"/>
</dbReference>
<accession>A0A914N9G6</accession>
<feature type="compositionally biased region" description="Polar residues" evidence="1">
    <location>
        <begin position="40"/>
        <end position="52"/>
    </location>
</feature>
<protein>
    <submittedName>
        <fullName evidence="3">Uncharacterized protein</fullName>
    </submittedName>
</protein>
<dbReference type="GO" id="GO:0043565">
    <property type="term" value="F:sequence-specific DNA binding"/>
    <property type="evidence" value="ECO:0007669"/>
    <property type="project" value="TreeGrafter"/>
</dbReference>
<keyword evidence="2" id="KW-1185">Reference proteome</keyword>